<dbReference type="PROSITE" id="PS51800">
    <property type="entry name" value="ZF_CHHC_U11_48K"/>
    <property type="match status" value="1"/>
</dbReference>
<dbReference type="PANTHER" id="PTHR21402:SF5">
    <property type="entry name" value="GAMETOCYTE SPECIFIC FACTOR 1"/>
    <property type="match status" value="1"/>
</dbReference>
<keyword evidence="2" id="KW-0863">Zinc-finger</keyword>
<dbReference type="InterPro" id="IPR051591">
    <property type="entry name" value="UPF0224_FAM112_RNA_Proc"/>
</dbReference>
<dbReference type="STRING" id="334426.A0A0R3PHS6"/>
<sequence length="139" mass="15981">MSESSTSHATRLVICPYNLNHRIEPNLFADHLRACRLRYCRQNAQNLKLVRCRINSRHFLPDIEIEFHEQFCEDQVYRQIVAELKTEPIPVKIPSSDSSDNDDHSDNDTTTSVSSGEDDYSTSSRSGLMYHVLKSPNPK</sequence>
<keyword evidence="7" id="KW-1185">Reference proteome</keyword>
<dbReference type="OrthoDB" id="5839404at2759"/>
<evidence type="ECO:0000313" key="7">
    <source>
        <dbReference type="Proteomes" id="UP000267027"/>
    </source>
</evidence>
<dbReference type="PANTHER" id="PTHR21402">
    <property type="entry name" value="GAMETOCYTE SPECIFIC FACTOR 1-RELATED"/>
    <property type="match status" value="1"/>
</dbReference>
<evidence type="ECO:0000256" key="2">
    <source>
        <dbReference type="ARBA" id="ARBA00022771"/>
    </source>
</evidence>
<dbReference type="InterPro" id="IPR036236">
    <property type="entry name" value="Znf_C2H2_sf"/>
</dbReference>
<feature type="domain" description="CHHC U11-48K-type" evidence="5">
    <location>
        <begin position="12"/>
        <end position="39"/>
    </location>
</feature>
<accession>A0A0R3PHS6</accession>
<keyword evidence="3" id="KW-0862">Zinc</keyword>
<dbReference type="SUPFAM" id="SSF57667">
    <property type="entry name" value="beta-beta-alpha zinc fingers"/>
    <property type="match status" value="1"/>
</dbReference>
<dbReference type="Proteomes" id="UP000267027">
    <property type="component" value="Unassembled WGS sequence"/>
</dbReference>
<evidence type="ECO:0000256" key="3">
    <source>
        <dbReference type="ARBA" id="ARBA00022833"/>
    </source>
</evidence>
<evidence type="ECO:0000313" key="6">
    <source>
        <dbReference type="EMBL" id="VDM55489.1"/>
    </source>
</evidence>
<dbReference type="EMBL" id="UYYA01001552">
    <property type="protein sequence ID" value="VDM55489.1"/>
    <property type="molecule type" value="Genomic_DNA"/>
</dbReference>
<dbReference type="Pfam" id="PF05253">
    <property type="entry name" value="zf-U11-48K"/>
    <property type="match status" value="1"/>
</dbReference>
<keyword evidence="1" id="KW-0479">Metal-binding</keyword>
<name>A0A0R3PHS6_ANGCS</name>
<protein>
    <submittedName>
        <fullName evidence="8">CHHC U11-48K-type domain-containing protein</fullName>
    </submittedName>
</protein>
<dbReference type="InterPro" id="IPR022776">
    <property type="entry name" value="TRM13/UPF0224_CHHC_Znf_dom"/>
</dbReference>
<dbReference type="WBParaSite" id="ACOC_0000390301-mRNA-1">
    <property type="protein sequence ID" value="ACOC_0000390301-mRNA-1"/>
    <property type="gene ID" value="ACOC_0000390301"/>
</dbReference>
<gene>
    <name evidence="6" type="ORF">ACOC_LOCUS3904</name>
</gene>
<feature type="region of interest" description="Disordered" evidence="4">
    <location>
        <begin position="88"/>
        <end position="139"/>
    </location>
</feature>
<evidence type="ECO:0000313" key="8">
    <source>
        <dbReference type="WBParaSite" id="ACOC_0000390301-mRNA-1"/>
    </source>
</evidence>
<dbReference type="OMA" id="CRVNSRH"/>
<reference evidence="8" key="1">
    <citation type="submission" date="2017-02" db="UniProtKB">
        <authorList>
            <consortium name="WormBaseParasite"/>
        </authorList>
    </citation>
    <scope>IDENTIFICATION</scope>
</reference>
<reference evidence="6 7" key="2">
    <citation type="submission" date="2018-11" db="EMBL/GenBank/DDBJ databases">
        <authorList>
            <consortium name="Pathogen Informatics"/>
        </authorList>
    </citation>
    <scope>NUCLEOTIDE SEQUENCE [LARGE SCALE GENOMIC DNA]</scope>
    <source>
        <strain evidence="6 7">Costa Rica</strain>
    </source>
</reference>
<dbReference type="GO" id="GO:0008270">
    <property type="term" value="F:zinc ion binding"/>
    <property type="evidence" value="ECO:0007669"/>
    <property type="project" value="UniProtKB-KW"/>
</dbReference>
<organism evidence="8">
    <name type="scientific">Angiostrongylus costaricensis</name>
    <name type="common">Nematode worm</name>
    <dbReference type="NCBI Taxonomy" id="334426"/>
    <lineage>
        <taxon>Eukaryota</taxon>
        <taxon>Metazoa</taxon>
        <taxon>Ecdysozoa</taxon>
        <taxon>Nematoda</taxon>
        <taxon>Chromadorea</taxon>
        <taxon>Rhabditida</taxon>
        <taxon>Rhabditina</taxon>
        <taxon>Rhabditomorpha</taxon>
        <taxon>Strongyloidea</taxon>
        <taxon>Metastrongylidae</taxon>
        <taxon>Angiostrongylus</taxon>
    </lineage>
</organism>
<proteinExistence type="predicted"/>
<evidence type="ECO:0000259" key="5">
    <source>
        <dbReference type="PROSITE" id="PS51800"/>
    </source>
</evidence>
<evidence type="ECO:0000256" key="1">
    <source>
        <dbReference type="ARBA" id="ARBA00022723"/>
    </source>
</evidence>
<dbReference type="AlphaFoldDB" id="A0A0R3PHS6"/>
<evidence type="ECO:0000256" key="4">
    <source>
        <dbReference type="SAM" id="MobiDB-lite"/>
    </source>
</evidence>